<dbReference type="Gene3D" id="2.20.25.240">
    <property type="match status" value="1"/>
</dbReference>
<reference evidence="1 2" key="1">
    <citation type="journal article" date="2015" name="Nat. Commun.">
        <title>Outbred genome sequencing and CRISPR/Cas9 gene editing in butterflies.</title>
        <authorList>
            <person name="Li X."/>
            <person name="Fan D."/>
            <person name="Zhang W."/>
            <person name="Liu G."/>
            <person name="Zhang L."/>
            <person name="Zhao L."/>
            <person name="Fang X."/>
            <person name="Chen L."/>
            <person name="Dong Y."/>
            <person name="Chen Y."/>
            <person name="Ding Y."/>
            <person name="Zhao R."/>
            <person name="Feng M."/>
            <person name="Zhu Y."/>
            <person name="Feng Y."/>
            <person name="Jiang X."/>
            <person name="Zhu D."/>
            <person name="Xiang H."/>
            <person name="Feng X."/>
            <person name="Li S."/>
            <person name="Wang J."/>
            <person name="Zhang G."/>
            <person name="Kronforst M.R."/>
            <person name="Wang W."/>
        </authorList>
    </citation>
    <scope>NUCLEOTIDE SEQUENCE [LARGE SCALE GENOMIC DNA]</scope>
    <source>
        <strain evidence="1">Ya'a_city_454_Pm</strain>
        <tissue evidence="1">Whole body</tissue>
    </source>
</reference>
<dbReference type="InParanoid" id="A0A0N0PC77"/>
<keyword evidence="2" id="KW-1185">Reference proteome</keyword>
<dbReference type="STRING" id="76193.A0A0N0PC77"/>
<proteinExistence type="predicted"/>
<sequence>MHKGYTYYQHVGSRMFYCSKRKSGCLARIKLGKDETIRYKFIPSSKVKGKQWILCEKYTYAQHMYGLLYYCTRKNSGCKARIKLNKHGNVTAYDPCHLHEPPLYYVTSKGKYVKL</sequence>
<accession>A0A0N0PC77</accession>
<protein>
    <recommendedName>
        <fullName evidence="3">FLYWCH-type domain-containing protein</fullName>
    </recommendedName>
</protein>
<gene>
    <name evidence="1" type="ORF">RR48_05206</name>
</gene>
<evidence type="ECO:0008006" key="3">
    <source>
        <dbReference type="Google" id="ProtNLM"/>
    </source>
</evidence>
<evidence type="ECO:0000313" key="1">
    <source>
        <dbReference type="EMBL" id="KPJ13097.1"/>
    </source>
</evidence>
<evidence type="ECO:0000313" key="2">
    <source>
        <dbReference type="Proteomes" id="UP000053240"/>
    </source>
</evidence>
<organism evidence="1 2">
    <name type="scientific">Papilio machaon</name>
    <name type="common">Old World swallowtail butterfly</name>
    <dbReference type="NCBI Taxonomy" id="76193"/>
    <lineage>
        <taxon>Eukaryota</taxon>
        <taxon>Metazoa</taxon>
        <taxon>Ecdysozoa</taxon>
        <taxon>Arthropoda</taxon>
        <taxon>Hexapoda</taxon>
        <taxon>Insecta</taxon>
        <taxon>Pterygota</taxon>
        <taxon>Neoptera</taxon>
        <taxon>Endopterygota</taxon>
        <taxon>Lepidoptera</taxon>
        <taxon>Glossata</taxon>
        <taxon>Ditrysia</taxon>
        <taxon>Papilionoidea</taxon>
        <taxon>Papilionidae</taxon>
        <taxon>Papilioninae</taxon>
        <taxon>Papilio</taxon>
    </lineage>
</organism>
<dbReference type="AlphaFoldDB" id="A0A0N0PC77"/>
<dbReference type="Proteomes" id="UP000053240">
    <property type="component" value="Unassembled WGS sequence"/>
</dbReference>
<name>A0A0N0PC77_PAPMA</name>
<dbReference type="EMBL" id="KQ460650">
    <property type="protein sequence ID" value="KPJ13097.1"/>
    <property type="molecule type" value="Genomic_DNA"/>
</dbReference>